<reference evidence="1" key="1">
    <citation type="submission" date="2021-06" db="EMBL/GenBank/DDBJ databases">
        <authorList>
            <person name="Kallberg Y."/>
            <person name="Tangrot J."/>
            <person name="Rosling A."/>
        </authorList>
    </citation>
    <scope>NUCLEOTIDE SEQUENCE</scope>
    <source>
        <strain evidence="1">MT106</strain>
    </source>
</reference>
<protein>
    <submittedName>
        <fullName evidence="1">40_t:CDS:1</fullName>
    </submittedName>
</protein>
<sequence>MSVELPLLQNNKKTVIAFGKALLYNSHLKRIIEQFKLDKITTTNGANQGYTGAETTQLKKRSLCPDYHLRRVVQEIASL</sequence>
<organism evidence="1 2">
    <name type="scientific">Ambispora gerdemannii</name>
    <dbReference type="NCBI Taxonomy" id="144530"/>
    <lineage>
        <taxon>Eukaryota</taxon>
        <taxon>Fungi</taxon>
        <taxon>Fungi incertae sedis</taxon>
        <taxon>Mucoromycota</taxon>
        <taxon>Glomeromycotina</taxon>
        <taxon>Glomeromycetes</taxon>
        <taxon>Archaeosporales</taxon>
        <taxon>Ambisporaceae</taxon>
        <taxon>Ambispora</taxon>
    </lineage>
</organism>
<dbReference type="AlphaFoldDB" id="A0A9N8VTT6"/>
<proteinExistence type="predicted"/>
<name>A0A9N8VTT6_9GLOM</name>
<keyword evidence="2" id="KW-1185">Reference proteome</keyword>
<comment type="caution">
    <text evidence="1">The sequence shown here is derived from an EMBL/GenBank/DDBJ whole genome shotgun (WGS) entry which is preliminary data.</text>
</comment>
<evidence type="ECO:0000313" key="2">
    <source>
        <dbReference type="Proteomes" id="UP000789831"/>
    </source>
</evidence>
<gene>
    <name evidence="1" type="ORF">AGERDE_LOCUS2406</name>
</gene>
<evidence type="ECO:0000313" key="1">
    <source>
        <dbReference type="EMBL" id="CAG8464111.1"/>
    </source>
</evidence>
<accession>A0A9N8VTT6</accession>
<dbReference type="Proteomes" id="UP000789831">
    <property type="component" value="Unassembled WGS sequence"/>
</dbReference>
<dbReference type="EMBL" id="CAJVPL010000199">
    <property type="protein sequence ID" value="CAG8464111.1"/>
    <property type="molecule type" value="Genomic_DNA"/>
</dbReference>